<dbReference type="KEGG" id="cdet:87948519"/>
<name>A0AAX4IUU8_9PEZI</name>
<organism evidence="1 2">
    <name type="scientific">Colletotrichum destructivum</name>
    <dbReference type="NCBI Taxonomy" id="34406"/>
    <lineage>
        <taxon>Eukaryota</taxon>
        <taxon>Fungi</taxon>
        <taxon>Dikarya</taxon>
        <taxon>Ascomycota</taxon>
        <taxon>Pezizomycotina</taxon>
        <taxon>Sordariomycetes</taxon>
        <taxon>Hypocreomycetidae</taxon>
        <taxon>Glomerellales</taxon>
        <taxon>Glomerellaceae</taxon>
        <taxon>Colletotrichum</taxon>
        <taxon>Colletotrichum destructivum species complex</taxon>
    </lineage>
</organism>
<protein>
    <recommendedName>
        <fullName evidence="3">Aminoglycoside phosphotransferase domain-containing protein</fullName>
    </recommendedName>
</protein>
<dbReference type="EMBL" id="CP137312">
    <property type="protein sequence ID" value="WQF87005.1"/>
    <property type="molecule type" value="Genomic_DNA"/>
</dbReference>
<dbReference type="RefSeq" id="XP_062784226.1">
    <property type="nucleotide sequence ID" value="XM_062928175.1"/>
</dbReference>
<dbReference type="GeneID" id="87948519"/>
<reference evidence="2" key="1">
    <citation type="journal article" date="2023" name="bioRxiv">
        <title>Complete genome of the Medicago anthracnose fungus, Colletotrichum destructivum, reveals a mini-chromosome-like region within a core chromosome.</title>
        <authorList>
            <person name="Lapalu N."/>
            <person name="Simon A."/>
            <person name="Lu A."/>
            <person name="Plaumann P.-L."/>
            <person name="Amselem J."/>
            <person name="Pigne S."/>
            <person name="Auger A."/>
            <person name="Koch C."/>
            <person name="Dallery J.-F."/>
            <person name="O'Connell R.J."/>
        </authorList>
    </citation>
    <scope>NUCLEOTIDE SEQUENCE [LARGE SCALE GENOMIC DNA]</scope>
    <source>
        <strain evidence="2">CBS 520.97</strain>
    </source>
</reference>
<dbReference type="AlphaFoldDB" id="A0AAX4IUU8"/>
<dbReference type="Proteomes" id="UP001322277">
    <property type="component" value="Chromosome 8"/>
</dbReference>
<accession>A0AAX4IUU8</accession>
<dbReference type="SUPFAM" id="SSF56112">
    <property type="entry name" value="Protein kinase-like (PK-like)"/>
    <property type="match status" value="1"/>
</dbReference>
<dbReference type="PANTHER" id="PTHR21310:SF15">
    <property type="entry name" value="AMINOGLYCOSIDE PHOSPHOTRANSFERASE DOMAIN-CONTAINING PROTEIN"/>
    <property type="match status" value="1"/>
</dbReference>
<proteinExistence type="predicted"/>
<dbReference type="InterPro" id="IPR011009">
    <property type="entry name" value="Kinase-like_dom_sf"/>
</dbReference>
<dbReference type="InterPro" id="IPR051678">
    <property type="entry name" value="AGP_Transferase"/>
</dbReference>
<gene>
    <name evidence="1" type="ORF">CDEST_12019</name>
</gene>
<evidence type="ECO:0000313" key="2">
    <source>
        <dbReference type="Proteomes" id="UP001322277"/>
    </source>
</evidence>
<sequence>MMGHQNCHADIVFKDNVVWLARLRLIRTTSPPEEVRDCILRSEAATMTYLHEKTNIPVPEIFDWACEPDPENFVGASYILMEKLEGRPLVWQATTPIQREKIMQQLVGVFLEIEKHPFETMGSIFTVGRPAEFVVQGIAQHATYRMEAGGLPGPFASSLEGSVAIVKSYLSMIANGEIGADNAADTYLAHRFRLDVASGLWAIGPSADRFFLKHPDDKGDHILVNESYDIVGIIDWEWTRTASKPEAFSSPCMMWPLGKFYGGSNELAPDEVRLAEILEERGRKDLSDCVMQGRKAQRFFFALGPESPSSDRKTFLELFMGLQSAFNLGNEGWDKWRDEALVRWKDDELLQGLVRPHEREYV</sequence>
<keyword evidence="2" id="KW-1185">Reference proteome</keyword>
<dbReference type="PANTHER" id="PTHR21310">
    <property type="entry name" value="AMINOGLYCOSIDE PHOSPHOTRANSFERASE-RELATED-RELATED"/>
    <property type="match status" value="1"/>
</dbReference>
<evidence type="ECO:0008006" key="3">
    <source>
        <dbReference type="Google" id="ProtNLM"/>
    </source>
</evidence>
<evidence type="ECO:0000313" key="1">
    <source>
        <dbReference type="EMBL" id="WQF87005.1"/>
    </source>
</evidence>